<keyword evidence="4 5" id="KW-0720">Serine protease</keyword>
<sequence>MKLTKRRITVGLISTAVVVSMTSVTTWALAADNEKAASSAAAVRLVISYKDGADRTAANRTMSAAGARSINATGAGASALAAVNATRVTVSSARSSAMISELRNDPNVTSVQVDPRVKKFDVIPNDPTFKYQNEMYTIKAPAAWETTTGGSPAVTVAVIDTGVNAVKDLAGATVAGYDFANNDSNPADDEGHGTAVAALIAARGNNGQGMAGVCWTCKIMPIKVLDSEGSGYDSDIAQGIIWAVQKGARILNLSLGGPTSTKVLADAVAYANMNGAVVVAAAGNEGNTVKQYPGAYGDVVTVAATERCAAYEGDPDCTAGTTTRSRWSSYNKAGDSWVDIAAPGTVTSMDRGGSYSTGIQGTSFSSPIVAGAAALVKSQNPTYSGWSIARSLYVGAASRPLANGGVNYGLLDIPKSFGVATDTTPPNASGIVPAAGSIKRGTFAVSPVGLNDNSGTIKSGIRNSTLWVNGVFKGYSRNAPFGISFNFSSYNGPTKIELRFFDRAGNNKIVSNTITVDNKAPSVRITSAPKSGSKVGSKVTIGYTGSDTYGVARYELLLNGKVAQTHTSTSAFVFGSTAVPKSFTVQVRAVDKAGNPGLSTKYSYTR</sequence>
<accession>A0ABS2AHC0</accession>
<dbReference type="InterPro" id="IPR023828">
    <property type="entry name" value="Peptidase_S8_Ser-AS"/>
</dbReference>
<dbReference type="EMBL" id="JAENHP010000009">
    <property type="protein sequence ID" value="MBM2619244.1"/>
    <property type="molecule type" value="Genomic_DNA"/>
</dbReference>
<dbReference type="PROSITE" id="PS51892">
    <property type="entry name" value="SUBTILASE"/>
    <property type="match status" value="1"/>
</dbReference>
<gene>
    <name evidence="8" type="ORF">JIG36_27200</name>
</gene>
<dbReference type="InterPro" id="IPR000209">
    <property type="entry name" value="Peptidase_S8/S53_dom"/>
</dbReference>
<feature type="signal peptide" evidence="6">
    <location>
        <begin position="1"/>
        <end position="30"/>
    </location>
</feature>
<evidence type="ECO:0000256" key="4">
    <source>
        <dbReference type="ARBA" id="ARBA00022825"/>
    </source>
</evidence>
<evidence type="ECO:0000313" key="8">
    <source>
        <dbReference type="EMBL" id="MBM2619244.1"/>
    </source>
</evidence>
<proteinExistence type="inferred from homology"/>
<feature type="chain" id="PRO_5045362830" evidence="6">
    <location>
        <begin position="31"/>
        <end position="606"/>
    </location>
</feature>
<evidence type="ECO:0000256" key="5">
    <source>
        <dbReference type="PROSITE-ProRule" id="PRU01240"/>
    </source>
</evidence>
<keyword evidence="6" id="KW-0732">Signal</keyword>
<evidence type="ECO:0000256" key="3">
    <source>
        <dbReference type="ARBA" id="ARBA00022801"/>
    </source>
</evidence>
<dbReference type="InterPro" id="IPR015500">
    <property type="entry name" value="Peptidase_S8_subtilisin-rel"/>
</dbReference>
<keyword evidence="3 5" id="KW-0378">Hydrolase</keyword>
<organism evidence="8 9">
    <name type="scientific">Paractinoplanes ovalisporus</name>
    <dbReference type="NCBI Taxonomy" id="2810368"/>
    <lineage>
        <taxon>Bacteria</taxon>
        <taxon>Bacillati</taxon>
        <taxon>Actinomycetota</taxon>
        <taxon>Actinomycetes</taxon>
        <taxon>Micromonosporales</taxon>
        <taxon>Micromonosporaceae</taxon>
        <taxon>Paractinoplanes</taxon>
    </lineage>
</organism>
<feature type="domain" description="Peptidase S8/S53" evidence="7">
    <location>
        <begin position="153"/>
        <end position="397"/>
    </location>
</feature>
<comment type="similarity">
    <text evidence="1 5">Belongs to the peptidase S8 family.</text>
</comment>
<dbReference type="InterPro" id="IPR013783">
    <property type="entry name" value="Ig-like_fold"/>
</dbReference>
<dbReference type="InterPro" id="IPR050131">
    <property type="entry name" value="Peptidase_S8_subtilisin-like"/>
</dbReference>
<feature type="active site" description="Charge relay system" evidence="5">
    <location>
        <position position="363"/>
    </location>
</feature>
<dbReference type="PANTHER" id="PTHR43806">
    <property type="entry name" value="PEPTIDASE S8"/>
    <property type="match status" value="1"/>
</dbReference>
<dbReference type="PANTHER" id="PTHR43806:SF11">
    <property type="entry name" value="CEREVISIN-RELATED"/>
    <property type="match status" value="1"/>
</dbReference>
<dbReference type="InterPro" id="IPR036852">
    <property type="entry name" value="Peptidase_S8/S53_dom_sf"/>
</dbReference>
<dbReference type="SUPFAM" id="SSF52743">
    <property type="entry name" value="Subtilisin-like"/>
    <property type="match status" value="1"/>
</dbReference>
<dbReference type="Proteomes" id="UP000632138">
    <property type="component" value="Unassembled WGS sequence"/>
</dbReference>
<name>A0ABS2AHC0_9ACTN</name>
<dbReference type="Pfam" id="PF00082">
    <property type="entry name" value="Peptidase_S8"/>
    <property type="match status" value="1"/>
</dbReference>
<keyword evidence="9" id="KW-1185">Reference proteome</keyword>
<evidence type="ECO:0000313" key="9">
    <source>
        <dbReference type="Proteomes" id="UP000632138"/>
    </source>
</evidence>
<reference evidence="8 9" key="1">
    <citation type="submission" date="2021-01" db="EMBL/GenBank/DDBJ databases">
        <title>Actinoplanes sp. nov. LDG1-06 isolated from lichen.</title>
        <authorList>
            <person name="Saeng-In P."/>
            <person name="Phongsopitanun W."/>
            <person name="Kanchanasin P."/>
            <person name="Yuki M."/>
            <person name="Kudo T."/>
            <person name="Ohkuma M."/>
            <person name="Tanasupawat S."/>
        </authorList>
    </citation>
    <scope>NUCLEOTIDE SEQUENCE [LARGE SCALE GENOMIC DNA]</scope>
    <source>
        <strain evidence="8 9">LDG1-06</strain>
    </source>
</reference>
<comment type="caution">
    <text evidence="8">The sequence shown here is derived from an EMBL/GenBank/DDBJ whole genome shotgun (WGS) entry which is preliminary data.</text>
</comment>
<dbReference type="PRINTS" id="PR00723">
    <property type="entry name" value="SUBTILISIN"/>
</dbReference>
<evidence type="ECO:0000259" key="7">
    <source>
        <dbReference type="Pfam" id="PF00082"/>
    </source>
</evidence>
<evidence type="ECO:0000256" key="6">
    <source>
        <dbReference type="SAM" id="SignalP"/>
    </source>
</evidence>
<feature type="active site" description="Charge relay system" evidence="5">
    <location>
        <position position="160"/>
    </location>
</feature>
<feature type="active site" description="Charge relay system" evidence="5">
    <location>
        <position position="192"/>
    </location>
</feature>
<dbReference type="RefSeq" id="WP_203379220.1">
    <property type="nucleotide sequence ID" value="NZ_JAENHP010000009.1"/>
</dbReference>
<protein>
    <submittedName>
        <fullName evidence="8">S8 family serine peptidase</fullName>
    </submittedName>
</protein>
<keyword evidence="2 5" id="KW-0645">Protease</keyword>
<dbReference type="Gene3D" id="3.40.50.200">
    <property type="entry name" value="Peptidase S8/S53 domain"/>
    <property type="match status" value="1"/>
</dbReference>
<dbReference type="PROSITE" id="PS00138">
    <property type="entry name" value="SUBTILASE_SER"/>
    <property type="match status" value="1"/>
</dbReference>
<evidence type="ECO:0000256" key="1">
    <source>
        <dbReference type="ARBA" id="ARBA00011073"/>
    </source>
</evidence>
<evidence type="ECO:0000256" key="2">
    <source>
        <dbReference type="ARBA" id="ARBA00022670"/>
    </source>
</evidence>
<dbReference type="Gene3D" id="2.60.40.10">
    <property type="entry name" value="Immunoglobulins"/>
    <property type="match status" value="1"/>
</dbReference>